<evidence type="ECO:0000256" key="2">
    <source>
        <dbReference type="ARBA" id="ARBA00005995"/>
    </source>
</evidence>
<keyword evidence="5" id="KW-1000">Mitochondrion outer membrane</keyword>
<keyword evidence="8" id="KW-1133">Transmembrane helix</keyword>
<dbReference type="PANTHER" id="PTHR43563">
    <property type="entry name" value="AMINE OXIDASE"/>
    <property type="match status" value="1"/>
</dbReference>
<organism evidence="10 11">
    <name type="scientific">Xenotaenia resolanae</name>
    <dbReference type="NCBI Taxonomy" id="208358"/>
    <lineage>
        <taxon>Eukaryota</taxon>
        <taxon>Metazoa</taxon>
        <taxon>Chordata</taxon>
        <taxon>Craniata</taxon>
        <taxon>Vertebrata</taxon>
        <taxon>Euteleostomi</taxon>
        <taxon>Actinopterygii</taxon>
        <taxon>Neopterygii</taxon>
        <taxon>Teleostei</taxon>
        <taxon>Neoteleostei</taxon>
        <taxon>Acanthomorphata</taxon>
        <taxon>Ovalentaria</taxon>
        <taxon>Atherinomorphae</taxon>
        <taxon>Cyprinodontiformes</taxon>
        <taxon>Goodeidae</taxon>
        <taxon>Xenotaenia</taxon>
    </lineage>
</organism>
<evidence type="ECO:0000256" key="1">
    <source>
        <dbReference type="ARBA" id="ARBA00004362"/>
    </source>
</evidence>
<dbReference type="SUPFAM" id="SSF51905">
    <property type="entry name" value="FAD/NAD(P)-binding domain"/>
    <property type="match status" value="1"/>
</dbReference>
<feature type="domain" description="Amine oxidase" evidence="9">
    <location>
        <begin position="31"/>
        <end position="122"/>
    </location>
</feature>
<evidence type="ECO:0000256" key="5">
    <source>
        <dbReference type="ARBA" id="ARBA00022787"/>
    </source>
</evidence>
<evidence type="ECO:0000313" key="10">
    <source>
        <dbReference type="EMBL" id="MEQ2269523.1"/>
    </source>
</evidence>
<evidence type="ECO:0000256" key="3">
    <source>
        <dbReference type="ARBA" id="ARBA00012804"/>
    </source>
</evidence>
<dbReference type="Gene3D" id="3.50.50.60">
    <property type="entry name" value="FAD/NAD(P)-binding domain"/>
    <property type="match status" value="1"/>
</dbReference>
<evidence type="ECO:0000256" key="6">
    <source>
        <dbReference type="ARBA" id="ARBA00022827"/>
    </source>
</evidence>
<evidence type="ECO:0000313" key="11">
    <source>
        <dbReference type="Proteomes" id="UP001444071"/>
    </source>
</evidence>
<dbReference type="EMBL" id="JAHRIM010052077">
    <property type="protein sequence ID" value="MEQ2269523.1"/>
    <property type="molecule type" value="Genomic_DNA"/>
</dbReference>
<comment type="catalytic activity">
    <reaction evidence="7">
        <text>a secondary aliphatic amine + O2 + H2O = a primary amine + an aldehyde + H2O2</text>
        <dbReference type="Rhea" id="RHEA:26414"/>
        <dbReference type="ChEBI" id="CHEBI:15377"/>
        <dbReference type="ChEBI" id="CHEBI:15379"/>
        <dbReference type="ChEBI" id="CHEBI:16240"/>
        <dbReference type="ChEBI" id="CHEBI:17478"/>
        <dbReference type="ChEBI" id="CHEBI:58855"/>
        <dbReference type="ChEBI" id="CHEBI:65296"/>
        <dbReference type="EC" id="1.4.3.4"/>
    </reaction>
</comment>
<evidence type="ECO:0000256" key="8">
    <source>
        <dbReference type="SAM" id="Phobius"/>
    </source>
</evidence>
<sequence>MSVFIHSSVAEMKEQIGVCNRSVFGVEPCQMSFLFFLMYAAAAGGLLALLESTPGCAQEFKIKGGTQQLSECLAQRVGWKNVRLGSAVMAIWQDAELARVMTTNDTFLCRAVIVTCPPHLAGQCVSPMFLSTR</sequence>
<accession>A0ABV0WIR4</accession>
<protein>
    <recommendedName>
        <fullName evidence="3">monoamine oxidase</fullName>
        <ecNumber evidence="3">1.4.3.4</ecNumber>
    </recommendedName>
</protein>
<keyword evidence="4" id="KW-0285">Flavoprotein</keyword>
<dbReference type="InterPro" id="IPR050703">
    <property type="entry name" value="Flavin_MAO"/>
</dbReference>
<dbReference type="Gene3D" id="1.10.405.10">
    <property type="entry name" value="Guanine Nucleotide Dissociation Inhibitor, domain 1"/>
    <property type="match status" value="1"/>
</dbReference>
<comment type="caution">
    <text evidence="10">The sequence shown here is derived from an EMBL/GenBank/DDBJ whole genome shotgun (WGS) entry which is preliminary data.</text>
</comment>
<keyword evidence="8" id="KW-0472">Membrane</keyword>
<gene>
    <name evidence="10" type="ORF">XENORESO_005705</name>
</gene>
<keyword evidence="5" id="KW-0496">Mitochondrion</keyword>
<proteinExistence type="inferred from homology"/>
<comment type="subcellular location">
    <subcellularLocation>
        <location evidence="1">Mitochondrion outer membrane</location>
        <topology evidence="1">Single-pass type IV membrane protein</topology>
        <orientation evidence="1">Cytoplasmic side</orientation>
    </subcellularLocation>
</comment>
<feature type="transmembrane region" description="Helical" evidence="8">
    <location>
        <begin position="31"/>
        <end position="50"/>
    </location>
</feature>
<keyword evidence="8" id="KW-0812">Transmembrane</keyword>
<evidence type="ECO:0000259" key="9">
    <source>
        <dbReference type="Pfam" id="PF01593"/>
    </source>
</evidence>
<name>A0ABV0WIR4_9TELE</name>
<dbReference type="Proteomes" id="UP001444071">
    <property type="component" value="Unassembled WGS sequence"/>
</dbReference>
<comment type="similarity">
    <text evidence="2">Belongs to the flavin monoamine oxidase family.</text>
</comment>
<keyword evidence="11" id="KW-1185">Reference proteome</keyword>
<keyword evidence="6" id="KW-0274">FAD</keyword>
<evidence type="ECO:0000256" key="7">
    <source>
        <dbReference type="ARBA" id="ARBA00048448"/>
    </source>
</evidence>
<dbReference type="EC" id="1.4.3.4" evidence="3"/>
<dbReference type="PANTHER" id="PTHR43563:SF14">
    <property type="entry name" value="AMINE OXIDASE"/>
    <property type="match status" value="1"/>
</dbReference>
<dbReference type="InterPro" id="IPR036188">
    <property type="entry name" value="FAD/NAD-bd_sf"/>
</dbReference>
<dbReference type="InterPro" id="IPR002937">
    <property type="entry name" value="Amino_oxidase"/>
</dbReference>
<dbReference type="Pfam" id="PF01593">
    <property type="entry name" value="Amino_oxidase"/>
    <property type="match status" value="1"/>
</dbReference>
<dbReference type="Gene3D" id="3.90.660.10">
    <property type="match status" value="1"/>
</dbReference>
<evidence type="ECO:0000256" key="4">
    <source>
        <dbReference type="ARBA" id="ARBA00022630"/>
    </source>
</evidence>
<reference evidence="10 11" key="1">
    <citation type="submission" date="2021-06" db="EMBL/GenBank/DDBJ databases">
        <authorList>
            <person name="Palmer J.M."/>
        </authorList>
    </citation>
    <scope>NUCLEOTIDE SEQUENCE [LARGE SCALE GENOMIC DNA]</scope>
    <source>
        <strain evidence="10 11">XR_2019</strain>
        <tissue evidence="10">Muscle</tissue>
    </source>
</reference>